<organism evidence="1 2">
    <name type="scientific">Actinoallomurus oryzae</name>
    <dbReference type="NCBI Taxonomy" id="502180"/>
    <lineage>
        <taxon>Bacteria</taxon>
        <taxon>Bacillati</taxon>
        <taxon>Actinomycetota</taxon>
        <taxon>Actinomycetes</taxon>
        <taxon>Streptosporangiales</taxon>
        <taxon>Thermomonosporaceae</taxon>
        <taxon>Actinoallomurus</taxon>
    </lineage>
</organism>
<evidence type="ECO:0000313" key="2">
    <source>
        <dbReference type="Proteomes" id="UP001500503"/>
    </source>
</evidence>
<name>A0ABP8QL26_9ACTN</name>
<sequence>MDMVVLRLADGPTVALAREAGSSRPGTGLLVRGVEPADAVLAAFLGATGIGRDQVTWVADDDVRGRERA</sequence>
<gene>
    <name evidence="1" type="ORF">GCM10023191_060130</name>
</gene>
<dbReference type="EMBL" id="BAABHF010000036">
    <property type="protein sequence ID" value="GAA4504996.1"/>
    <property type="molecule type" value="Genomic_DNA"/>
</dbReference>
<keyword evidence="2" id="KW-1185">Reference proteome</keyword>
<comment type="caution">
    <text evidence="1">The sequence shown here is derived from an EMBL/GenBank/DDBJ whole genome shotgun (WGS) entry which is preliminary data.</text>
</comment>
<reference evidence="2" key="1">
    <citation type="journal article" date="2019" name="Int. J. Syst. Evol. Microbiol.">
        <title>The Global Catalogue of Microorganisms (GCM) 10K type strain sequencing project: providing services to taxonomists for standard genome sequencing and annotation.</title>
        <authorList>
            <consortium name="The Broad Institute Genomics Platform"/>
            <consortium name="The Broad Institute Genome Sequencing Center for Infectious Disease"/>
            <person name="Wu L."/>
            <person name="Ma J."/>
        </authorList>
    </citation>
    <scope>NUCLEOTIDE SEQUENCE [LARGE SCALE GENOMIC DNA]</scope>
    <source>
        <strain evidence="2">JCM 17933</strain>
    </source>
</reference>
<dbReference type="Proteomes" id="UP001500503">
    <property type="component" value="Unassembled WGS sequence"/>
</dbReference>
<proteinExistence type="predicted"/>
<accession>A0ABP8QL26</accession>
<evidence type="ECO:0000313" key="1">
    <source>
        <dbReference type="EMBL" id="GAA4504996.1"/>
    </source>
</evidence>
<dbReference type="RefSeq" id="WP_345469523.1">
    <property type="nucleotide sequence ID" value="NZ_BAABHF010000036.1"/>
</dbReference>
<protein>
    <submittedName>
        <fullName evidence="1">Uncharacterized protein</fullName>
    </submittedName>
</protein>